<evidence type="ECO:0000256" key="1">
    <source>
        <dbReference type="SAM" id="MobiDB-lite"/>
    </source>
</evidence>
<name>A0A3N4HYB2_ASCIM</name>
<feature type="region of interest" description="Disordered" evidence="1">
    <location>
        <begin position="70"/>
        <end position="99"/>
    </location>
</feature>
<dbReference type="EMBL" id="ML119736">
    <property type="protein sequence ID" value="RPA76840.1"/>
    <property type="molecule type" value="Genomic_DNA"/>
</dbReference>
<proteinExistence type="predicted"/>
<feature type="compositionally biased region" description="Basic and acidic residues" evidence="1">
    <location>
        <begin position="1"/>
        <end position="18"/>
    </location>
</feature>
<evidence type="ECO:0000313" key="2">
    <source>
        <dbReference type="EMBL" id="RPA76840.1"/>
    </source>
</evidence>
<feature type="compositionally biased region" description="Basic and acidic residues" evidence="1">
    <location>
        <begin position="79"/>
        <end position="99"/>
    </location>
</feature>
<evidence type="ECO:0000313" key="3">
    <source>
        <dbReference type="Proteomes" id="UP000275078"/>
    </source>
</evidence>
<dbReference type="AlphaFoldDB" id="A0A3N4HYB2"/>
<dbReference type="Proteomes" id="UP000275078">
    <property type="component" value="Unassembled WGS sequence"/>
</dbReference>
<accession>A0A3N4HYB2</accession>
<reference evidence="2 3" key="1">
    <citation type="journal article" date="2018" name="Nat. Ecol. Evol.">
        <title>Pezizomycetes genomes reveal the molecular basis of ectomycorrhizal truffle lifestyle.</title>
        <authorList>
            <person name="Murat C."/>
            <person name="Payen T."/>
            <person name="Noel B."/>
            <person name="Kuo A."/>
            <person name="Morin E."/>
            <person name="Chen J."/>
            <person name="Kohler A."/>
            <person name="Krizsan K."/>
            <person name="Balestrini R."/>
            <person name="Da Silva C."/>
            <person name="Montanini B."/>
            <person name="Hainaut M."/>
            <person name="Levati E."/>
            <person name="Barry K.W."/>
            <person name="Belfiori B."/>
            <person name="Cichocki N."/>
            <person name="Clum A."/>
            <person name="Dockter R.B."/>
            <person name="Fauchery L."/>
            <person name="Guy J."/>
            <person name="Iotti M."/>
            <person name="Le Tacon F."/>
            <person name="Lindquist E.A."/>
            <person name="Lipzen A."/>
            <person name="Malagnac F."/>
            <person name="Mello A."/>
            <person name="Molinier V."/>
            <person name="Miyauchi S."/>
            <person name="Poulain J."/>
            <person name="Riccioni C."/>
            <person name="Rubini A."/>
            <person name="Sitrit Y."/>
            <person name="Splivallo R."/>
            <person name="Traeger S."/>
            <person name="Wang M."/>
            <person name="Zifcakova L."/>
            <person name="Wipf D."/>
            <person name="Zambonelli A."/>
            <person name="Paolocci F."/>
            <person name="Nowrousian M."/>
            <person name="Ottonello S."/>
            <person name="Baldrian P."/>
            <person name="Spatafora J.W."/>
            <person name="Henrissat B."/>
            <person name="Nagy L.G."/>
            <person name="Aury J.M."/>
            <person name="Wincker P."/>
            <person name="Grigoriev I.V."/>
            <person name="Bonfante P."/>
            <person name="Martin F.M."/>
        </authorList>
    </citation>
    <scope>NUCLEOTIDE SEQUENCE [LARGE SCALE GENOMIC DNA]</scope>
    <source>
        <strain evidence="2 3">RN42</strain>
    </source>
</reference>
<organism evidence="2 3">
    <name type="scientific">Ascobolus immersus RN42</name>
    <dbReference type="NCBI Taxonomy" id="1160509"/>
    <lineage>
        <taxon>Eukaryota</taxon>
        <taxon>Fungi</taxon>
        <taxon>Dikarya</taxon>
        <taxon>Ascomycota</taxon>
        <taxon>Pezizomycotina</taxon>
        <taxon>Pezizomycetes</taxon>
        <taxon>Pezizales</taxon>
        <taxon>Ascobolaceae</taxon>
        <taxon>Ascobolus</taxon>
    </lineage>
</organism>
<feature type="region of interest" description="Disordered" evidence="1">
    <location>
        <begin position="1"/>
        <end position="29"/>
    </location>
</feature>
<sequence length="99" mass="11449">MPTTTNERKPSTTVDEVKPTTTVDGSEADYDGRWERSRLRLRRRWAWGEADYDKRGKADYDGRWSMGVKPTTMVEESEADHSKLGEPDYNKRGEADYDS</sequence>
<protein>
    <submittedName>
        <fullName evidence="2">Uncharacterized protein</fullName>
    </submittedName>
</protein>
<gene>
    <name evidence="2" type="ORF">BJ508DRAFT_330727</name>
</gene>
<keyword evidence="3" id="KW-1185">Reference proteome</keyword>